<evidence type="ECO:0000313" key="2">
    <source>
        <dbReference type="Proteomes" id="UP001597362"/>
    </source>
</evidence>
<organism evidence="1 2">
    <name type="scientific">Paenibacillus yanchengensis</name>
    <dbReference type="NCBI Taxonomy" id="2035833"/>
    <lineage>
        <taxon>Bacteria</taxon>
        <taxon>Bacillati</taxon>
        <taxon>Bacillota</taxon>
        <taxon>Bacilli</taxon>
        <taxon>Bacillales</taxon>
        <taxon>Paenibacillaceae</taxon>
        <taxon>Paenibacillus</taxon>
    </lineage>
</organism>
<dbReference type="Pfam" id="PF10844">
    <property type="entry name" value="DUF2577"/>
    <property type="match status" value="1"/>
</dbReference>
<protein>
    <submittedName>
        <fullName evidence="1">DUF2577 domain-containing protein</fullName>
    </submittedName>
</protein>
<accession>A0ABW4YNK2</accession>
<keyword evidence="2" id="KW-1185">Reference proteome</keyword>
<dbReference type="InterPro" id="IPR022555">
    <property type="entry name" value="DUF2577"/>
</dbReference>
<dbReference type="Proteomes" id="UP001597362">
    <property type="component" value="Unassembled WGS sequence"/>
</dbReference>
<name>A0ABW4YNK2_9BACL</name>
<sequence>MTNLLSTIKQAAMDAVDASNPVSIVYGEVVQVEPLEIKVDQRFVLSAGFLIVPESLKKLELKLAHTHEYSDTGINGETKKTTEAAKYEEPIVIRTGLLARDKVIMLRLQGGQKYLLLDRVVKT</sequence>
<dbReference type="RefSeq" id="WP_377774237.1">
    <property type="nucleotide sequence ID" value="NZ_JBHUHO010000038.1"/>
</dbReference>
<comment type="caution">
    <text evidence="1">The sequence shown here is derived from an EMBL/GenBank/DDBJ whole genome shotgun (WGS) entry which is preliminary data.</text>
</comment>
<gene>
    <name evidence="1" type="ORF">ACFSJH_16085</name>
</gene>
<reference evidence="2" key="1">
    <citation type="journal article" date="2019" name="Int. J. Syst. Evol. Microbiol.">
        <title>The Global Catalogue of Microorganisms (GCM) 10K type strain sequencing project: providing services to taxonomists for standard genome sequencing and annotation.</title>
        <authorList>
            <consortium name="The Broad Institute Genomics Platform"/>
            <consortium name="The Broad Institute Genome Sequencing Center for Infectious Disease"/>
            <person name="Wu L."/>
            <person name="Ma J."/>
        </authorList>
    </citation>
    <scope>NUCLEOTIDE SEQUENCE [LARGE SCALE GENOMIC DNA]</scope>
    <source>
        <strain evidence="2">GH52</strain>
    </source>
</reference>
<proteinExistence type="predicted"/>
<evidence type="ECO:0000313" key="1">
    <source>
        <dbReference type="EMBL" id="MFD2117249.1"/>
    </source>
</evidence>
<dbReference type="EMBL" id="JBHUHO010000038">
    <property type="protein sequence ID" value="MFD2117249.1"/>
    <property type="molecule type" value="Genomic_DNA"/>
</dbReference>